<feature type="compositionally biased region" description="Low complexity" evidence="1">
    <location>
        <begin position="34"/>
        <end position="43"/>
    </location>
</feature>
<proteinExistence type="predicted"/>
<feature type="compositionally biased region" description="Polar residues" evidence="1">
    <location>
        <begin position="239"/>
        <end position="323"/>
    </location>
</feature>
<feature type="chain" id="PRO_5047042152" evidence="2">
    <location>
        <begin position="35"/>
        <end position="513"/>
    </location>
</feature>
<feature type="compositionally biased region" description="Polar residues" evidence="1">
    <location>
        <begin position="138"/>
        <end position="165"/>
    </location>
</feature>
<keyword evidence="2" id="KW-0732">Signal</keyword>
<feature type="compositionally biased region" description="Polar residues" evidence="1">
    <location>
        <begin position="77"/>
        <end position="86"/>
    </location>
</feature>
<feature type="compositionally biased region" description="Polar residues" evidence="1">
    <location>
        <begin position="205"/>
        <end position="222"/>
    </location>
</feature>
<feature type="signal peptide" evidence="2">
    <location>
        <begin position="1"/>
        <end position="34"/>
    </location>
</feature>
<protein>
    <submittedName>
        <fullName evidence="3">Uncharacterized protein</fullName>
    </submittedName>
</protein>
<feature type="compositionally biased region" description="Polar residues" evidence="1">
    <location>
        <begin position="173"/>
        <end position="198"/>
    </location>
</feature>
<feature type="compositionally biased region" description="Low complexity" evidence="1">
    <location>
        <begin position="324"/>
        <end position="346"/>
    </location>
</feature>
<accession>A0ABN8ZC45</accession>
<feature type="compositionally biased region" description="Low complexity" evidence="1">
    <location>
        <begin position="87"/>
        <end position="99"/>
    </location>
</feature>
<feature type="compositionally biased region" description="Low complexity" evidence="1">
    <location>
        <begin position="223"/>
        <end position="238"/>
    </location>
</feature>
<gene>
    <name evidence="3" type="ORF">MRATA1EN1_LOCUS18733</name>
</gene>
<name>A0ABN8ZC45_RANTA</name>
<evidence type="ECO:0000313" key="4">
    <source>
        <dbReference type="Proteomes" id="UP001176941"/>
    </source>
</evidence>
<sequence>MGREDPARLGRHPRGHLVALTVSLFLTCWPGSTASTTSTQSLTRPGSNTHITRENSRPTGTTGSTSISKTSTLTSGEQRSPENINLTSVSGVTTTSPSTIFVPENTISHPTMAENETKGNLSASIAPPETSVTERRNSWGTTSNTSDLSTVDSQQESSTQVSPSHTVGELRSPDTTADGNSPSTTAPGSSDVSRTLDPSTPREASWTNAGTSESSTEPQPTWETETSSGEETLTNETGRISTSYDTWVDSESTEPSISFTETASPRETASDTPTLEAPTGQTTEQFTSPTEISQTGDSDTRTSQDTAYLTSRDTASSETTTHLTPAVSSAPVSTATAVATGAPGSSVPAGTTPTSSKVSSATPEVLSTENRDSGEPSTWGLTPSTSRHHFSSHETSPAGDITKSTSPPLLMSTSIPDDTASGLGTSSDLKFTSSVHTETPETTAKTEASSAFPPSSALSNAETGTERVRGSVATTTMDLRDKEPGSTTRPVGSFTSLETISLGMCGHILVHNA</sequence>
<evidence type="ECO:0000313" key="3">
    <source>
        <dbReference type="EMBL" id="CAI9169771.1"/>
    </source>
</evidence>
<dbReference type="Proteomes" id="UP001176941">
    <property type="component" value="Chromosome 3"/>
</dbReference>
<feature type="compositionally biased region" description="Low complexity" evidence="1">
    <location>
        <begin position="440"/>
        <end position="461"/>
    </location>
</feature>
<organism evidence="3 4">
    <name type="scientific">Rangifer tarandus platyrhynchus</name>
    <name type="common">Svalbard reindeer</name>
    <dbReference type="NCBI Taxonomy" id="3082113"/>
    <lineage>
        <taxon>Eukaryota</taxon>
        <taxon>Metazoa</taxon>
        <taxon>Chordata</taxon>
        <taxon>Craniata</taxon>
        <taxon>Vertebrata</taxon>
        <taxon>Euteleostomi</taxon>
        <taxon>Mammalia</taxon>
        <taxon>Eutheria</taxon>
        <taxon>Laurasiatheria</taxon>
        <taxon>Artiodactyla</taxon>
        <taxon>Ruminantia</taxon>
        <taxon>Pecora</taxon>
        <taxon>Cervidae</taxon>
        <taxon>Odocoileinae</taxon>
        <taxon>Rangifer</taxon>
    </lineage>
</organism>
<evidence type="ECO:0000256" key="1">
    <source>
        <dbReference type="SAM" id="MobiDB-lite"/>
    </source>
</evidence>
<feature type="compositionally biased region" description="Polar residues" evidence="1">
    <location>
        <begin position="348"/>
        <end position="368"/>
    </location>
</feature>
<feature type="compositionally biased region" description="Polar residues" evidence="1">
    <location>
        <begin position="402"/>
        <end position="436"/>
    </location>
</feature>
<feature type="compositionally biased region" description="Low complexity" evidence="1">
    <location>
        <begin position="59"/>
        <end position="76"/>
    </location>
</feature>
<dbReference type="EMBL" id="OX459939">
    <property type="protein sequence ID" value="CAI9169771.1"/>
    <property type="molecule type" value="Genomic_DNA"/>
</dbReference>
<feature type="compositionally biased region" description="Polar residues" evidence="1">
    <location>
        <begin position="375"/>
        <end position="385"/>
    </location>
</feature>
<reference evidence="3" key="1">
    <citation type="submission" date="2023-04" db="EMBL/GenBank/DDBJ databases">
        <authorList>
            <consortium name="ELIXIR-Norway"/>
        </authorList>
    </citation>
    <scope>NUCLEOTIDE SEQUENCE [LARGE SCALE GENOMIC DNA]</scope>
</reference>
<evidence type="ECO:0000256" key="2">
    <source>
        <dbReference type="SAM" id="SignalP"/>
    </source>
</evidence>
<keyword evidence="4" id="KW-1185">Reference proteome</keyword>
<feature type="region of interest" description="Disordered" evidence="1">
    <location>
        <begin position="34"/>
        <end position="492"/>
    </location>
</feature>